<sequence>MSSSTTGMLGMLRHDLQQKQIEIKNLKKNQDLSENSINDTSQTKYADIDPFFEEEFDDELLQINVEELKEVSQRHITSIDEDCEKCKAQLEEVSCFRQIIGVPGSKMDFLPKLAILRRYYEEATESIREA</sequence>
<accession>A0ABN7UXD2</accession>
<name>A0ABN7UXD2_GIGMA</name>
<proteinExistence type="predicted"/>
<dbReference type="Proteomes" id="UP000789901">
    <property type="component" value="Unassembled WGS sequence"/>
</dbReference>
<organism evidence="2 3">
    <name type="scientific">Gigaspora margarita</name>
    <dbReference type="NCBI Taxonomy" id="4874"/>
    <lineage>
        <taxon>Eukaryota</taxon>
        <taxon>Fungi</taxon>
        <taxon>Fungi incertae sedis</taxon>
        <taxon>Mucoromycota</taxon>
        <taxon>Glomeromycotina</taxon>
        <taxon>Glomeromycetes</taxon>
        <taxon>Diversisporales</taxon>
        <taxon>Gigasporaceae</taxon>
        <taxon>Gigaspora</taxon>
    </lineage>
</organism>
<evidence type="ECO:0000313" key="2">
    <source>
        <dbReference type="EMBL" id="CAG8695944.1"/>
    </source>
</evidence>
<protein>
    <submittedName>
        <fullName evidence="2">20639_t:CDS:1</fullName>
    </submittedName>
</protein>
<evidence type="ECO:0000256" key="1">
    <source>
        <dbReference type="SAM" id="Coils"/>
    </source>
</evidence>
<evidence type="ECO:0000313" key="3">
    <source>
        <dbReference type="Proteomes" id="UP000789901"/>
    </source>
</evidence>
<comment type="caution">
    <text evidence="2">The sequence shown here is derived from an EMBL/GenBank/DDBJ whole genome shotgun (WGS) entry which is preliminary data.</text>
</comment>
<feature type="coiled-coil region" evidence="1">
    <location>
        <begin position="9"/>
        <end position="36"/>
    </location>
</feature>
<keyword evidence="3" id="KW-1185">Reference proteome</keyword>
<reference evidence="2 3" key="1">
    <citation type="submission" date="2021-06" db="EMBL/GenBank/DDBJ databases">
        <authorList>
            <person name="Kallberg Y."/>
            <person name="Tangrot J."/>
            <person name="Rosling A."/>
        </authorList>
    </citation>
    <scope>NUCLEOTIDE SEQUENCE [LARGE SCALE GENOMIC DNA]</scope>
    <source>
        <strain evidence="2 3">120-4 pot B 10/14</strain>
    </source>
</reference>
<gene>
    <name evidence="2" type="ORF">GMARGA_LOCUS11811</name>
</gene>
<keyword evidence="1" id="KW-0175">Coiled coil</keyword>
<dbReference type="EMBL" id="CAJVQB010007030">
    <property type="protein sequence ID" value="CAG8695944.1"/>
    <property type="molecule type" value="Genomic_DNA"/>
</dbReference>